<dbReference type="PANTHER" id="PTHR42832">
    <property type="entry name" value="AMINO ACID AMINOTRANSFERASE"/>
    <property type="match status" value="1"/>
</dbReference>
<dbReference type="AlphaFoldDB" id="R4KCF9"/>
<dbReference type="CDD" id="cd00609">
    <property type="entry name" value="AAT_like"/>
    <property type="match status" value="1"/>
</dbReference>
<evidence type="ECO:0000313" key="5">
    <source>
        <dbReference type="EMBL" id="AGK97305.1"/>
    </source>
</evidence>
<sequence>MIDRILGGIKVKINNRIATLGEYHFKKIDDEKNKILSEGKKIIDLGIGDPDLPVHPSILKELISALAIKNFNKYPPYDGVEKLKKQIIKYYSDVYSVKLDLDEVLVLIGSKEGISNIIPAVCNFGDGVIMTDPSYPVYETATKLWGAVTYKIPLKGKNSFLPELDYMLDGDILRSKLFIINYPNNPTGAVASENFYKDIIKFCSHNDIILCNDSAYNEIIEENKAPTSLLQYDIDKKNCIEFGTMSKTYNMTGFRIGYAVGNKDVIKALLTIKSNLDSGQFKPIQYAAIRALTLERSYINSIRHIYNDRRKSAEIILKNKNIEFFKTTGTFYVWCKVPNNYTTYEFCSEVLKKHQIVITPGYSFGNLGHQYFRIALTKDKVTIEEALNKFSRYK</sequence>
<dbReference type="InterPro" id="IPR015422">
    <property type="entry name" value="PyrdxlP-dep_Trfase_small"/>
</dbReference>
<keyword evidence="6" id="KW-1185">Reference proteome</keyword>
<proteinExistence type="predicted"/>
<dbReference type="EMBL" id="CP003261">
    <property type="protein sequence ID" value="AGK97305.1"/>
    <property type="molecule type" value="Genomic_DNA"/>
</dbReference>
<organism evidence="5 6">
    <name type="scientific">Clostridium pasteurianum BC1</name>
    <dbReference type="NCBI Taxonomy" id="86416"/>
    <lineage>
        <taxon>Bacteria</taxon>
        <taxon>Bacillati</taxon>
        <taxon>Bacillota</taxon>
        <taxon>Clostridia</taxon>
        <taxon>Eubacteriales</taxon>
        <taxon>Clostridiaceae</taxon>
        <taxon>Clostridium</taxon>
    </lineage>
</organism>
<dbReference type="HOGENOM" id="CLU_017584_4_5_9"/>
<dbReference type="InterPro" id="IPR015421">
    <property type="entry name" value="PyrdxlP-dep_Trfase_major"/>
</dbReference>
<dbReference type="InterPro" id="IPR015424">
    <property type="entry name" value="PyrdxlP-dep_Trfase"/>
</dbReference>
<dbReference type="Pfam" id="PF00155">
    <property type="entry name" value="Aminotran_1_2"/>
    <property type="match status" value="1"/>
</dbReference>
<dbReference type="KEGG" id="cpas:Clopa_2442"/>
<evidence type="ECO:0000256" key="2">
    <source>
        <dbReference type="ARBA" id="ARBA00022576"/>
    </source>
</evidence>
<evidence type="ECO:0000259" key="4">
    <source>
        <dbReference type="Pfam" id="PF00155"/>
    </source>
</evidence>
<dbReference type="Gene3D" id="3.40.640.10">
    <property type="entry name" value="Type I PLP-dependent aspartate aminotransferase-like (Major domain)"/>
    <property type="match status" value="1"/>
</dbReference>
<dbReference type="GO" id="GO:0008483">
    <property type="term" value="F:transaminase activity"/>
    <property type="evidence" value="ECO:0007669"/>
    <property type="project" value="UniProtKB-KW"/>
</dbReference>
<dbReference type="GO" id="GO:0030170">
    <property type="term" value="F:pyridoxal phosphate binding"/>
    <property type="evidence" value="ECO:0007669"/>
    <property type="project" value="InterPro"/>
</dbReference>
<dbReference type="Gene3D" id="3.90.1150.10">
    <property type="entry name" value="Aspartate Aminotransferase, domain 1"/>
    <property type="match status" value="1"/>
</dbReference>
<dbReference type="InterPro" id="IPR050881">
    <property type="entry name" value="LL-DAP_aminotransferase"/>
</dbReference>
<accession>R4KCF9</accession>
<evidence type="ECO:0000313" key="6">
    <source>
        <dbReference type="Proteomes" id="UP000013523"/>
    </source>
</evidence>
<dbReference type="InterPro" id="IPR004839">
    <property type="entry name" value="Aminotransferase_I/II_large"/>
</dbReference>
<dbReference type="PANTHER" id="PTHR42832:SF3">
    <property type="entry name" value="L-GLUTAMINE--4-(METHYLSULFANYL)-2-OXOBUTANOATE AMINOTRANSFERASE"/>
    <property type="match status" value="1"/>
</dbReference>
<dbReference type="eggNOG" id="COG0436">
    <property type="taxonomic scope" value="Bacteria"/>
</dbReference>
<dbReference type="PATRIC" id="fig|86416.3.peg.2424"/>
<keyword evidence="2 5" id="KW-0032">Aminotransferase</keyword>
<evidence type="ECO:0000256" key="1">
    <source>
        <dbReference type="ARBA" id="ARBA00001933"/>
    </source>
</evidence>
<feature type="domain" description="Aminotransferase class I/classII large" evidence="4">
    <location>
        <begin position="40"/>
        <end position="389"/>
    </location>
</feature>
<gene>
    <name evidence="5" type="ORF">Clopa_2442</name>
</gene>
<dbReference type="SUPFAM" id="SSF53383">
    <property type="entry name" value="PLP-dependent transferases"/>
    <property type="match status" value="1"/>
</dbReference>
<dbReference type="STRING" id="86416.Clopa_2442"/>
<name>R4KCF9_CLOPA</name>
<evidence type="ECO:0000256" key="3">
    <source>
        <dbReference type="ARBA" id="ARBA00022679"/>
    </source>
</evidence>
<protein>
    <submittedName>
        <fullName evidence="5">Aspartate/tyrosine/aromatic aminotransferase</fullName>
    </submittedName>
</protein>
<dbReference type="Proteomes" id="UP000013523">
    <property type="component" value="Chromosome"/>
</dbReference>
<comment type="cofactor">
    <cofactor evidence="1">
        <name>pyridoxal 5'-phosphate</name>
        <dbReference type="ChEBI" id="CHEBI:597326"/>
    </cofactor>
</comment>
<reference evidence="5 6" key="1">
    <citation type="submission" date="2012-01" db="EMBL/GenBank/DDBJ databases">
        <title>Complete sequence of chromosome of Clostridium pasteurianum BC1.</title>
        <authorList>
            <consortium name="US DOE Joint Genome Institute"/>
            <person name="Lucas S."/>
            <person name="Han J."/>
            <person name="Lapidus A."/>
            <person name="Cheng J.-F."/>
            <person name="Goodwin L."/>
            <person name="Pitluck S."/>
            <person name="Peters L."/>
            <person name="Mikhailova N."/>
            <person name="Teshima H."/>
            <person name="Detter J.C."/>
            <person name="Han C."/>
            <person name="Tapia R."/>
            <person name="Land M."/>
            <person name="Hauser L."/>
            <person name="Kyrpides N."/>
            <person name="Ivanova N."/>
            <person name="Pagani I."/>
            <person name="Dunn J."/>
            <person name="Taghavi S."/>
            <person name="Francis A."/>
            <person name="van der Lelie D."/>
            <person name="Woyke T."/>
        </authorList>
    </citation>
    <scope>NUCLEOTIDE SEQUENCE [LARGE SCALE GENOMIC DNA]</scope>
    <source>
        <strain evidence="5 6">BC1</strain>
    </source>
</reference>
<keyword evidence="3 5" id="KW-0808">Transferase</keyword>